<gene>
    <name evidence="8" type="ORF">C7455_101483</name>
</gene>
<dbReference type="InterPro" id="IPR029063">
    <property type="entry name" value="SAM-dependent_MTases_sf"/>
</dbReference>
<evidence type="ECO:0000313" key="8">
    <source>
        <dbReference type="EMBL" id="PWK62456.1"/>
    </source>
</evidence>
<evidence type="ECO:0000256" key="2">
    <source>
        <dbReference type="ARBA" id="ARBA00022603"/>
    </source>
</evidence>
<evidence type="ECO:0000256" key="4">
    <source>
        <dbReference type="ARBA" id="ARBA00022691"/>
    </source>
</evidence>
<dbReference type="GO" id="GO:0001510">
    <property type="term" value="P:RNA methylation"/>
    <property type="evidence" value="ECO:0007669"/>
    <property type="project" value="InterPro"/>
</dbReference>
<keyword evidence="5 6" id="KW-0694">RNA-binding</keyword>
<keyword evidence="2 6" id="KW-0489">Methyltransferase</keyword>
<accession>A0A316GS79</accession>
<keyword evidence="3 6" id="KW-0808">Transferase</keyword>
<dbReference type="PANTHER" id="PTHR22807:SF53">
    <property type="entry name" value="RIBOSOMAL RNA SMALL SUBUNIT METHYLTRANSFERASE B-RELATED"/>
    <property type="match status" value="1"/>
</dbReference>
<dbReference type="InterPro" id="IPR023267">
    <property type="entry name" value="RCMT"/>
</dbReference>
<feature type="active site" description="Nucleophile" evidence="6">
    <location>
        <position position="338"/>
    </location>
</feature>
<dbReference type="EMBL" id="QGGW01000001">
    <property type="protein sequence ID" value="PWK62456.1"/>
    <property type="molecule type" value="Genomic_DNA"/>
</dbReference>
<dbReference type="InterPro" id="IPR018314">
    <property type="entry name" value="RsmB/NOL1/NOP2-like_CS"/>
</dbReference>
<evidence type="ECO:0000256" key="3">
    <source>
        <dbReference type="ARBA" id="ARBA00022679"/>
    </source>
</evidence>
<protein>
    <submittedName>
        <fullName evidence="8">16S rRNA (Cytosine967-C5)-methyltransferase</fullName>
    </submittedName>
</protein>
<dbReference type="OrthoDB" id="9810297at2"/>
<keyword evidence="9" id="KW-1185">Reference proteome</keyword>
<sequence length="385" mass="40602">MTPGARLQAAIGVLDQWSAGVPVEQALTNWGRGARYAGSGDRAMVRDHVYDVLRARGSCAALGGGETGRALILGMLRLQGIDPAGLFTGAAHAPSALSDAEGVAGATPEAVADVPGWTVPLLHDRVGGDLPALLDTFRHRAPLYLRVNRRRSTRAVAIDRLSADGVEAIADPRVETALEVASGARQVKSSVAYAEGWVEPQDLSVQLALAAVDWPGGRILDYCAGGGGKALAISDACAAQVLAHDAAPRRMADLPLRAERAGVHIPILAPSQLASAGRFDAVLCDVPCSGSGTWRRDPEAKWRLTPTRLAELEQMQAAILDEAAPLVLPGGQLVYMTCSLFRRENEAQVDAFIARHAGWWLDRSGIDTPLSASDGFFHAVLRAPA</sequence>
<dbReference type="PANTHER" id="PTHR22807">
    <property type="entry name" value="NOP2 YEAST -RELATED NOL1/NOP2/FMU SUN DOMAIN-CONTAINING"/>
    <property type="match status" value="1"/>
</dbReference>
<dbReference type="InterPro" id="IPR049560">
    <property type="entry name" value="MeTrfase_RsmB-F_NOP2_cat"/>
</dbReference>
<dbReference type="CDD" id="cd02440">
    <property type="entry name" value="AdoMet_MTases"/>
    <property type="match status" value="1"/>
</dbReference>
<evidence type="ECO:0000259" key="7">
    <source>
        <dbReference type="PROSITE" id="PS51686"/>
    </source>
</evidence>
<dbReference type="GO" id="GO:0008173">
    <property type="term" value="F:RNA methyltransferase activity"/>
    <property type="evidence" value="ECO:0007669"/>
    <property type="project" value="InterPro"/>
</dbReference>
<feature type="binding site" evidence="6">
    <location>
        <position position="285"/>
    </location>
    <ligand>
        <name>S-adenosyl-L-methionine</name>
        <dbReference type="ChEBI" id="CHEBI:59789"/>
    </ligand>
</feature>
<dbReference type="PROSITE" id="PS51686">
    <property type="entry name" value="SAM_MT_RSMB_NOP"/>
    <property type="match status" value="1"/>
</dbReference>
<dbReference type="SUPFAM" id="SSF53335">
    <property type="entry name" value="S-adenosyl-L-methionine-dependent methyltransferases"/>
    <property type="match status" value="1"/>
</dbReference>
<keyword evidence="4 6" id="KW-0949">S-adenosyl-L-methionine</keyword>
<reference evidence="8 9" key="1">
    <citation type="submission" date="2018-05" db="EMBL/GenBank/DDBJ databases">
        <title>Genomic Encyclopedia of Type Strains, Phase IV (KMG-IV): sequencing the most valuable type-strain genomes for metagenomic binning, comparative biology and taxonomic classification.</title>
        <authorList>
            <person name="Goeker M."/>
        </authorList>
    </citation>
    <scope>NUCLEOTIDE SEQUENCE [LARGE SCALE GENOMIC DNA]</scope>
    <source>
        <strain evidence="8 9">DSM 16097</strain>
    </source>
</reference>
<dbReference type="PROSITE" id="PS01153">
    <property type="entry name" value="NOL1_NOP2_SUN"/>
    <property type="match status" value="1"/>
</dbReference>
<dbReference type="Proteomes" id="UP000245708">
    <property type="component" value="Unassembled WGS sequence"/>
</dbReference>
<dbReference type="PRINTS" id="PR02008">
    <property type="entry name" value="RCMTFAMILY"/>
</dbReference>
<comment type="similarity">
    <text evidence="1 6">Belongs to the class I-like SAM-binding methyltransferase superfamily. RsmB/NOP family.</text>
</comment>
<dbReference type="InterPro" id="IPR001678">
    <property type="entry name" value="MeTrfase_RsmB-F_NOP2_dom"/>
</dbReference>
<evidence type="ECO:0000256" key="1">
    <source>
        <dbReference type="ARBA" id="ARBA00007494"/>
    </source>
</evidence>
<dbReference type="GO" id="GO:0003723">
    <property type="term" value="F:RNA binding"/>
    <property type="evidence" value="ECO:0007669"/>
    <property type="project" value="UniProtKB-UniRule"/>
</dbReference>
<comment type="caution">
    <text evidence="8">The sequence shown here is derived from an EMBL/GenBank/DDBJ whole genome shotgun (WGS) entry which is preliminary data.</text>
</comment>
<comment type="caution">
    <text evidence="6">Lacks conserved residue(s) required for the propagation of feature annotation.</text>
</comment>
<organism evidence="8 9">
    <name type="scientific">Roseicyclus mahoneyensis</name>
    <dbReference type="NCBI Taxonomy" id="164332"/>
    <lineage>
        <taxon>Bacteria</taxon>
        <taxon>Pseudomonadati</taxon>
        <taxon>Pseudomonadota</taxon>
        <taxon>Alphaproteobacteria</taxon>
        <taxon>Rhodobacterales</taxon>
        <taxon>Roseobacteraceae</taxon>
        <taxon>Roseicyclus</taxon>
    </lineage>
</organism>
<dbReference type="Gene3D" id="3.40.50.150">
    <property type="entry name" value="Vaccinia Virus protein VP39"/>
    <property type="match status" value="1"/>
</dbReference>
<dbReference type="Pfam" id="PF22458">
    <property type="entry name" value="RsmF-B_ferredox"/>
    <property type="match status" value="1"/>
</dbReference>
<dbReference type="Pfam" id="PF01189">
    <property type="entry name" value="Methyltr_RsmB-F"/>
    <property type="match status" value="1"/>
</dbReference>
<feature type="domain" description="SAM-dependent MTase RsmB/NOP-type" evidence="7">
    <location>
        <begin position="133"/>
        <end position="385"/>
    </location>
</feature>
<proteinExistence type="inferred from homology"/>
<dbReference type="AlphaFoldDB" id="A0A316GS79"/>
<name>A0A316GS79_9RHOB</name>
<feature type="binding site" evidence="6">
    <location>
        <position position="245"/>
    </location>
    <ligand>
        <name>S-adenosyl-L-methionine</name>
        <dbReference type="ChEBI" id="CHEBI:59789"/>
    </ligand>
</feature>
<evidence type="ECO:0000256" key="6">
    <source>
        <dbReference type="PROSITE-ProRule" id="PRU01023"/>
    </source>
</evidence>
<dbReference type="InterPro" id="IPR054728">
    <property type="entry name" value="RsmB-like_ferredoxin"/>
</dbReference>
<evidence type="ECO:0000256" key="5">
    <source>
        <dbReference type="ARBA" id="ARBA00022884"/>
    </source>
</evidence>
<dbReference type="RefSeq" id="WP_109664976.1">
    <property type="nucleotide sequence ID" value="NZ_QGGW01000001.1"/>
</dbReference>
<evidence type="ECO:0000313" key="9">
    <source>
        <dbReference type="Proteomes" id="UP000245708"/>
    </source>
</evidence>